<dbReference type="AlphaFoldDB" id="A0A7C8QVB1"/>
<dbReference type="EMBL" id="WIPF01000020">
    <property type="protein sequence ID" value="KAF3227260.1"/>
    <property type="molecule type" value="Genomic_DNA"/>
</dbReference>
<feature type="region of interest" description="Disordered" evidence="1">
    <location>
        <begin position="433"/>
        <end position="497"/>
    </location>
</feature>
<feature type="compositionally biased region" description="Polar residues" evidence="1">
    <location>
        <begin position="474"/>
        <end position="497"/>
    </location>
</feature>
<dbReference type="Proteomes" id="UP000483672">
    <property type="component" value="Unassembled WGS sequence"/>
</dbReference>
<organism evidence="2 3">
    <name type="scientific">Orbilia oligospora</name>
    <name type="common">Nematode-trapping fungus</name>
    <name type="synonym">Arthrobotrys oligospora</name>
    <dbReference type="NCBI Taxonomy" id="2813651"/>
    <lineage>
        <taxon>Eukaryota</taxon>
        <taxon>Fungi</taxon>
        <taxon>Dikarya</taxon>
        <taxon>Ascomycota</taxon>
        <taxon>Pezizomycotina</taxon>
        <taxon>Orbiliomycetes</taxon>
        <taxon>Orbiliales</taxon>
        <taxon>Orbiliaceae</taxon>
        <taxon>Orbilia</taxon>
    </lineage>
</organism>
<reference evidence="2 3" key="1">
    <citation type="submission" date="2019-06" db="EMBL/GenBank/DDBJ databases">
        <authorList>
            <person name="Palmer J.M."/>
        </authorList>
    </citation>
    <scope>NUCLEOTIDE SEQUENCE [LARGE SCALE GENOMIC DNA]</scope>
    <source>
        <strain evidence="2 3">TWF191</strain>
    </source>
</reference>
<protein>
    <submittedName>
        <fullName evidence="2">Uncharacterized protein</fullName>
    </submittedName>
</protein>
<feature type="region of interest" description="Disordered" evidence="1">
    <location>
        <begin position="769"/>
        <end position="807"/>
    </location>
</feature>
<feature type="compositionally biased region" description="Polar residues" evidence="1">
    <location>
        <begin position="316"/>
        <end position="334"/>
    </location>
</feature>
<feature type="region of interest" description="Disordered" evidence="1">
    <location>
        <begin position="1"/>
        <end position="208"/>
    </location>
</feature>
<feature type="compositionally biased region" description="Basic and acidic residues" evidence="1">
    <location>
        <begin position="82"/>
        <end position="96"/>
    </location>
</feature>
<sequence length="1051" mass="115983">MSRMYPKSLGQGGRRSLSDVQVGRIEESPGKDTRPPTRTVSLAAPGAGPYLPLGERAPVGFQQRRISATRPIPRVETSDIDGSERTDLRQEYESQRNKPSGTVKSPEEGVEAQMDLSIERRKENLAPVVNQQSRTEFATSTAKEADIANEEPQTRLPTPSPSSSRATVRIARDSIETSRSISDDSNGPTTSSGPPRQDPQSSLQSLYGNIPPGWTSNLELIHAIEDPFDAKYTAAFDVFYNTRRFFDKPSGTILDGSYDNYPIGSGTVSGKSIYGVFINDSLIGESIAAVGTRSFIPPSLPGMDFFHRRALELSSPSSAGANQKLSGPQKSLTVPNRRLRRPQLSDSMGYNSLPRRRKVAGRDTITSPIRLRPIFRTSPPRAPSFGMRKRASTLRPKAVMAWWKEREAMISQVAPTGRGTIDTGLGMQMSKLIPNEKLKAPPSPKDGPPKKKEKEKRRNPLRRLSSLFRKRQNSETSLKSMAKSNESHRSLNSLPSQVSLPQYRQGLPSFITANIVRNNRASHAASGNIEIARPRQISDSSSVVQQRISSFEAPRPIRVEKKYQTSPSYQLLNTLKPVRGRSLKEHFERGPEPGTRDVNPNALCEDIRAQKATPQHELVTPPDISGREIPISSHHTPPILDTPNDSDSIHLEDFSVTNPPFIENFEGETSSSQEIYDAELVLSSPDFSDPQIVTSTPLQNSGLGSPLVPQSISILGDSRSSHNFDSSLDSSANSNRHNNSMNFRPIGATKLTSSSKLAHVRKTVEPIDKRYDSTRSVDSAASDDNKENIAPNDSAPDLPNLSPRNSRRRSLSGILGFIRGETNTQGMGVKLEGSLRRHNRGWQKRPLRMVKSALGPFGAKNSGKTISQDQHGIKKKRQSVLDLFKFSRPADTAHSTPTPGTPSFRVLPTTDSISLSSEIELPAHKNRSRLSMKLGRKKKPILVVPKYTKKDRSRGNLFGLFEFKKGSPRSSFVIHSDSKEASERKFSTGSNGTISKATRRLSKNVFPIFKRRTFSAPPDTQSLLPQPELLVRERSISPPPQLELFLPSPGL</sequence>
<feature type="compositionally biased region" description="Low complexity" evidence="1">
    <location>
        <begin position="154"/>
        <end position="169"/>
    </location>
</feature>
<evidence type="ECO:0000313" key="3">
    <source>
        <dbReference type="Proteomes" id="UP000483672"/>
    </source>
</evidence>
<feature type="compositionally biased region" description="Polar residues" evidence="1">
    <location>
        <begin position="732"/>
        <end position="742"/>
    </location>
</feature>
<feature type="compositionally biased region" description="Basic and acidic residues" evidence="1">
    <location>
        <begin position="447"/>
        <end position="458"/>
    </location>
</feature>
<feature type="region of interest" description="Disordered" evidence="1">
    <location>
        <begin position="618"/>
        <end position="645"/>
    </location>
</feature>
<feature type="compositionally biased region" description="Low complexity" evidence="1">
    <location>
        <begin position="722"/>
        <end position="731"/>
    </location>
</feature>
<feature type="compositionally biased region" description="Polar residues" evidence="1">
    <location>
        <begin position="129"/>
        <end position="142"/>
    </location>
</feature>
<evidence type="ECO:0000313" key="2">
    <source>
        <dbReference type="EMBL" id="KAF3227260.1"/>
    </source>
</evidence>
<gene>
    <name evidence="2" type="ORF">TWF191_004125</name>
</gene>
<feature type="region of interest" description="Disordered" evidence="1">
    <location>
        <begin position="722"/>
        <end position="748"/>
    </location>
</feature>
<name>A0A7C8QVB1_ORBOL</name>
<feature type="compositionally biased region" description="Basic and acidic residues" evidence="1">
    <location>
        <begin position="24"/>
        <end position="35"/>
    </location>
</feature>
<feature type="region of interest" description="Disordered" evidence="1">
    <location>
        <begin position="316"/>
        <end position="351"/>
    </location>
</feature>
<accession>A0A7C8QVB1</accession>
<feature type="compositionally biased region" description="Polar residues" evidence="1">
    <location>
        <begin position="177"/>
        <end position="207"/>
    </location>
</feature>
<proteinExistence type="predicted"/>
<evidence type="ECO:0000256" key="1">
    <source>
        <dbReference type="SAM" id="MobiDB-lite"/>
    </source>
</evidence>
<comment type="caution">
    <text evidence="2">The sequence shown here is derived from an EMBL/GenBank/DDBJ whole genome shotgun (WGS) entry which is preliminary data.</text>
</comment>